<reference evidence="1 2" key="1">
    <citation type="submission" date="2017-12" db="EMBL/GenBank/DDBJ databases">
        <title>Confluentibacter flavum sp. nov., isolated from the saline lake.</title>
        <authorList>
            <person name="Yu L."/>
        </authorList>
    </citation>
    <scope>NUCLEOTIDE SEQUENCE [LARGE SCALE GENOMIC DNA]</scope>
    <source>
        <strain evidence="1 2">3B</strain>
    </source>
</reference>
<dbReference type="AlphaFoldDB" id="A0A2N3HLF2"/>
<evidence type="ECO:0008006" key="3">
    <source>
        <dbReference type="Google" id="ProtNLM"/>
    </source>
</evidence>
<comment type="caution">
    <text evidence="1">The sequence shown here is derived from an EMBL/GenBank/DDBJ whole genome shotgun (WGS) entry which is preliminary data.</text>
</comment>
<evidence type="ECO:0000313" key="1">
    <source>
        <dbReference type="EMBL" id="PKQ45668.1"/>
    </source>
</evidence>
<accession>A0A2N3HLF2</accession>
<keyword evidence="2" id="KW-1185">Reference proteome</keyword>
<dbReference type="EMBL" id="PJEO01000017">
    <property type="protein sequence ID" value="PKQ45668.1"/>
    <property type="molecule type" value="Genomic_DNA"/>
</dbReference>
<evidence type="ECO:0000313" key="2">
    <source>
        <dbReference type="Proteomes" id="UP000233435"/>
    </source>
</evidence>
<dbReference type="Proteomes" id="UP000233435">
    <property type="component" value="Unassembled WGS sequence"/>
</dbReference>
<sequence>MNNSMKIKAVVIFIIYSSICYSQSGNIFLEFNYNTFSHTSLKSFQQEFIKDIPEIPIQVNDNFPSNIGFTLGYKVGKINTSLFFSYNSTGGKISYSDYSGVIRITQPLDAYTFGGEYQINFSKNKEGFSLGLRAFSMLSNLTVENYTQILNNITDEKVKLQSINFGLGGRLIYEYPVSFFIIKASLGFDITFGGTLKFKENNDFYLENNNGEEVKSNWSGLRTGLGVEIPI</sequence>
<gene>
    <name evidence="1" type="ORF">CSW08_06260</name>
</gene>
<name>A0A2N3HLF2_9FLAO</name>
<organism evidence="1 2">
    <name type="scientific">Confluentibacter flavum</name>
    <dbReference type="NCBI Taxonomy" id="1909700"/>
    <lineage>
        <taxon>Bacteria</taxon>
        <taxon>Pseudomonadati</taxon>
        <taxon>Bacteroidota</taxon>
        <taxon>Flavobacteriia</taxon>
        <taxon>Flavobacteriales</taxon>
        <taxon>Flavobacteriaceae</taxon>
        <taxon>Confluentibacter</taxon>
    </lineage>
</organism>
<protein>
    <recommendedName>
        <fullName evidence="3">Outer membrane protein beta-barrel domain-containing protein</fullName>
    </recommendedName>
</protein>
<proteinExistence type="predicted"/>